<dbReference type="Pfam" id="PF08240">
    <property type="entry name" value="ADH_N"/>
    <property type="match status" value="1"/>
</dbReference>
<gene>
    <name evidence="5" type="ORF">BDV29DRAFT_159320</name>
</gene>
<dbReference type="SUPFAM" id="SSF50129">
    <property type="entry name" value="GroES-like"/>
    <property type="match status" value="1"/>
</dbReference>
<proteinExistence type="predicted"/>
<comment type="cofactor">
    <cofactor evidence="1">
        <name>Zn(2+)</name>
        <dbReference type="ChEBI" id="CHEBI:29105"/>
    </cofactor>
</comment>
<keyword evidence="3" id="KW-0862">Zinc</keyword>
<sequence>MSSNQSNKSMKAIVWEGKPFHMAVEDQPIPRINDPNDVVIRITTSAICGSDLHTYRGLAGSKNPPWTMGHEGIGTIVQGEEVRSLKVGDRVTVGIISCGYYDFGPDLGDTQAQYIRVPLADSSCFKLPPSAEHDLDYGFCGPSLDQSPFDQWWGC</sequence>
<dbReference type="OrthoDB" id="256333at2759"/>
<dbReference type="AlphaFoldDB" id="A0A5N5WTE8"/>
<keyword evidence="2" id="KW-0479">Metal-binding</keyword>
<dbReference type="EMBL" id="ML732268">
    <property type="protein sequence ID" value="KAB8071599.1"/>
    <property type="molecule type" value="Genomic_DNA"/>
</dbReference>
<reference evidence="5 6" key="1">
    <citation type="submission" date="2019-04" db="EMBL/GenBank/DDBJ databases">
        <title>Friends and foes A comparative genomics study of 23 Aspergillus species from section Flavi.</title>
        <authorList>
            <consortium name="DOE Joint Genome Institute"/>
            <person name="Kjaerbolling I."/>
            <person name="Vesth T."/>
            <person name="Frisvad J.C."/>
            <person name="Nybo J.L."/>
            <person name="Theobald S."/>
            <person name="Kildgaard S."/>
            <person name="Isbrandt T."/>
            <person name="Kuo A."/>
            <person name="Sato A."/>
            <person name="Lyhne E.K."/>
            <person name="Kogle M.E."/>
            <person name="Wiebenga A."/>
            <person name="Kun R.S."/>
            <person name="Lubbers R.J."/>
            <person name="Makela M.R."/>
            <person name="Barry K."/>
            <person name="Chovatia M."/>
            <person name="Clum A."/>
            <person name="Daum C."/>
            <person name="Haridas S."/>
            <person name="He G."/>
            <person name="LaButti K."/>
            <person name="Lipzen A."/>
            <person name="Mondo S."/>
            <person name="Riley R."/>
            <person name="Salamov A."/>
            <person name="Simmons B.A."/>
            <person name="Magnuson J.K."/>
            <person name="Henrissat B."/>
            <person name="Mortensen U.H."/>
            <person name="Larsen T.O."/>
            <person name="Devries R.P."/>
            <person name="Grigoriev I.V."/>
            <person name="Machida M."/>
            <person name="Baker S.E."/>
            <person name="Andersen M.R."/>
        </authorList>
    </citation>
    <scope>NUCLEOTIDE SEQUENCE [LARGE SCALE GENOMIC DNA]</scope>
    <source>
        <strain evidence="5 6">CBS 151.66</strain>
    </source>
</reference>
<evidence type="ECO:0000313" key="5">
    <source>
        <dbReference type="EMBL" id="KAB8071599.1"/>
    </source>
</evidence>
<evidence type="ECO:0000313" key="6">
    <source>
        <dbReference type="Proteomes" id="UP000326565"/>
    </source>
</evidence>
<dbReference type="InterPro" id="IPR013154">
    <property type="entry name" value="ADH-like_N"/>
</dbReference>
<evidence type="ECO:0000256" key="3">
    <source>
        <dbReference type="ARBA" id="ARBA00022833"/>
    </source>
</evidence>
<name>A0A5N5WTE8_9EURO</name>
<dbReference type="PANTHER" id="PTHR42813:SF2">
    <property type="entry name" value="DEHYDROGENASE, ZINC-CONTAINING, PUTATIVE (AFU_ORTHOLOGUE AFUA_2G02810)-RELATED"/>
    <property type="match status" value="1"/>
</dbReference>
<evidence type="ECO:0000256" key="2">
    <source>
        <dbReference type="ARBA" id="ARBA00022723"/>
    </source>
</evidence>
<organism evidence="5 6">
    <name type="scientific">Aspergillus leporis</name>
    <dbReference type="NCBI Taxonomy" id="41062"/>
    <lineage>
        <taxon>Eukaryota</taxon>
        <taxon>Fungi</taxon>
        <taxon>Dikarya</taxon>
        <taxon>Ascomycota</taxon>
        <taxon>Pezizomycotina</taxon>
        <taxon>Eurotiomycetes</taxon>
        <taxon>Eurotiomycetidae</taxon>
        <taxon>Eurotiales</taxon>
        <taxon>Aspergillaceae</taxon>
        <taxon>Aspergillus</taxon>
        <taxon>Aspergillus subgen. Circumdati</taxon>
    </lineage>
</organism>
<evidence type="ECO:0000259" key="4">
    <source>
        <dbReference type="Pfam" id="PF08240"/>
    </source>
</evidence>
<feature type="domain" description="Alcohol dehydrogenase-like N-terminal" evidence="4">
    <location>
        <begin position="35"/>
        <end position="128"/>
    </location>
</feature>
<protein>
    <submittedName>
        <fullName evidence="5">Chaperonin 10-like protein</fullName>
    </submittedName>
</protein>
<dbReference type="InterPro" id="IPR011032">
    <property type="entry name" value="GroES-like_sf"/>
</dbReference>
<dbReference type="Proteomes" id="UP000326565">
    <property type="component" value="Unassembled WGS sequence"/>
</dbReference>
<keyword evidence="6" id="KW-1185">Reference proteome</keyword>
<evidence type="ECO:0000256" key="1">
    <source>
        <dbReference type="ARBA" id="ARBA00001947"/>
    </source>
</evidence>
<accession>A0A5N5WTE8</accession>
<dbReference type="GO" id="GO:0046872">
    <property type="term" value="F:metal ion binding"/>
    <property type="evidence" value="ECO:0007669"/>
    <property type="project" value="UniProtKB-KW"/>
</dbReference>
<dbReference type="Gene3D" id="3.90.180.10">
    <property type="entry name" value="Medium-chain alcohol dehydrogenases, catalytic domain"/>
    <property type="match status" value="1"/>
</dbReference>
<dbReference type="PANTHER" id="PTHR42813">
    <property type="entry name" value="ZINC-TYPE ALCOHOL DEHYDROGENASE-LIKE"/>
    <property type="match status" value="1"/>
</dbReference>